<dbReference type="InterPro" id="IPR037401">
    <property type="entry name" value="SnoaL-like"/>
</dbReference>
<evidence type="ECO:0000313" key="2">
    <source>
        <dbReference type="EMBL" id="KAA8888644.1"/>
    </source>
</evidence>
<dbReference type="Gene3D" id="3.10.450.50">
    <property type="match status" value="1"/>
</dbReference>
<dbReference type="InterPro" id="IPR032710">
    <property type="entry name" value="NTF2-like_dom_sf"/>
</dbReference>
<proteinExistence type="predicted"/>
<dbReference type="AlphaFoldDB" id="A0A5N0EK62"/>
<organism evidence="2 3">
    <name type="scientific">Nocardia colli</name>
    <dbReference type="NCBI Taxonomy" id="2545717"/>
    <lineage>
        <taxon>Bacteria</taxon>
        <taxon>Bacillati</taxon>
        <taxon>Actinomycetota</taxon>
        <taxon>Actinomycetes</taxon>
        <taxon>Mycobacteriales</taxon>
        <taxon>Nocardiaceae</taxon>
        <taxon>Nocardia</taxon>
    </lineage>
</organism>
<sequence>MPSRYRPSRPAACSRTRRTSALNEFSAYAPSTGVTVLAGRAAGTGSPDPCESRTLRMPDPRLWRRYVAHSVDRVSAIENKKLLEHIFEQMAAGHTAALSEAMADDFRWVFPGDWSWSGVWESKAVVLKGLLRPLMAQFTEYRVAADFVVATAERVVVQARGHGVTMRGERYDQTYCFIFAVTDGQLTEVIEHCDTALVERVLDRIAA</sequence>
<name>A0A5N0EK62_9NOCA</name>
<accession>A0A5N0EK62</accession>
<gene>
    <name evidence="2" type="ORF">F3087_12040</name>
</gene>
<feature type="domain" description="SnoaL-like" evidence="1">
    <location>
        <begin position="84"/>
        <end position="189"/>
    </location>
</feature>
<dbReference type="SUPFAM" id="SSF54427">
    <property type="entry name" value="NTF2-like"/>
    <property type="match status" value="1"/>
</dbReference>
<dbReference type="Proteomes" id="UP000323876">
    <property type="component" value="Unassembled WGS sequence"/>
</dbReference>
<evidence type="ECO:0000313" key="3">
    <source>
        <dbReference type="Proteomes" id="UP000323876"/>
    </source>
</evidence>
<keyword evidence="3" id="KW-1185">Reference proteome</keyword>
<protein>
    <recommendedName>
        <fullName evidence="1">SnoaL-like domain-containing protein</fullName>
    </recommendedName>
</protein>
<dbReference type="OrthoDB" id="6657864at2"/>
<dbReference type="Pfam" id="PF12680">
    <property type="entry name" value="SnoaL_2"/>
    <property type="match status" value="1"/>
</dbReference>
<reference evidence="2 3" key="1">
    <citation type="submission" date="2019-09" db="EMBL/GenBank/DDBJ databases">
        <authorList>
            <person name="Wang X."/>
        </authorList>
    </citation>
    <scope>NUCLEOTIDE SEQUENCE [LARGE SCALE GENOMIC DNA]</scope>
    <source>
        <strain evidence="2 3">CICC 11023</strain>
    </source>
</reference>
<dbReference type="EMBL" id="VXLC01000004">
    <property type="protein sequence ID" value="KAA8888644.1"/>
    <property type="molecule type" value="Genomic_DNA"/>
</dbReference>
<dbReference type="PANTHER" id="PTHR41252">
    <property type="entry name" value="BLR2505 PROTEIN"/>
    <property type="match status" value="1"/>
</dbReference>
<comment type="caution">
    <text evidence="2">The sequence shown here is derived from an EMBL/GenBank/DDBJ whole genome shotgun (WGS) entry which is preliminary data.</text>
</comment>
<dbReference type="PANTHER" id="PTHR41252:SF1">
    <property type="entry name" value="BLR2505 PROTEIN"/>
    <property type="match status" value="1"/>
</dbReference>
<evidence type="ECO:0000259" key="1">
    <source>
        <dbReference type="Pfam" id="PF12680"/>
    </source>
</evidence>